<evidence type="ECO:0000256" key="2">
    <source>
        <dbReference type="ARBA" id="ARBA00022679"/>
    </source>
</evidence>
<dbReference type="InterPro" id="IPR029063">
    <property type="entry name" value="SAM-dependent_MTases_sf"/>
</dbReference>
<dbReference type="GO" id="GO:0032259">
    <property type="term" value="P:methylation"/>
    <property type="evidence" value="ECO:0007669"/>
    <property type="project" value="UniProtKB-KW"/>
</dbReference>
<dbReference type="Proteomes" id="UP001165378">
    <property type="component" value="Unassembled WGS sequence"/>
</dbReference>
<accession>A0AA41Q8L8</accession>
<dbReference type="AlphaFoldDB" id="A0AA41Q8L8"/>
<comment type="caution">
    <text evidence="3">The sequence shown here is derived from an EMBL/GenBank/DDBJ whole genome shotgun (WGS) entry which is preliminary data.</text>
</comment>
<dbReference type="RefSeq" id="WP_235057153.1">
    <property type="nucleotide sequence ID" value="NZ_JAKFHA010000033.1"/>
</dbReference>
<evidence type="ECO:0000313" key="4">
    <source>
        <dbReference type="Proteomes" id="UP001165378"/>
    </source>
</evidence>
<dbReference type="InterPro" id="IPR007213">
    <property type="entry name" value="Ppm1/Ppm2/Tcmp"/>
</dbReference>
<dbReference type="EC" id="2.1.1.-" evidence="3"/>
<dbReference type="GO" id="GO:0008168">
    <property type="term" value="F:methyltransferase activity"/>
    <property type="evidence" value="ECO:0007669"/>
    <property type="project" value="UniProtKB-KW"/>
</dbReference>
<protein>
    <submittedName>
        <fullName evidence="3">Class I SAM-dependent methyltransferase</fullName>
        <ecNumber evidence="3">2.1.1.-</ecNumber>
    </submittedName>
</protein>
<dbReference type="PANTHER" id="PTHR43619:SF2">
    <property type="entry name" value="S-ADENOSYL-L-METHIONINE-DEPENDENT METHYLTRANSFERASES SUPERFAMILY PROTEIN"/>
    <property type="match status" value="1"/>
</dbReference>
<dbReference type="Gene3D" id="3.40.50.150">
    <property type="entry name" value="Vaccinia Virus protein VP39"/>
    <property type="match status" value="1"/>
</dbReference>
<dbReference type="Pfam" id="PF04072">
    <property type="entry name" value="LCM"/>
    <property type="match status" value="1"/>
</dbReference>
<dbReference type="SUPFAM" id="SSF53335">
    <property type="entry name" value="S-adenosyl-L-methionine-dependent methyltransferases"/>
    <property type="match status" value="1"/>
</dbReference>
<reference evidence="3" key="1">
    <citation type="submission" date="2022-01" db="EMBL/GenBank/DDBJ databases">
        <title>Genome-Based Taxonomic Classification of the Phylum Actinobacteria.</title>
        <authorList>
            <person name="Gao Y."/>
        </authorList>
    </citation>
    <scope>NUCLEOTIDE SEQUENCE</scope>
    <source>
        <strain evidence="3">KLBMP 8922</strain>
    </source>
</reference>
<name>A0AA41Q8L8_9ACTN</name>
<sequence length="287" mass="32201">MATATTNGPKTRIALDGISETLLWTLYHRAMEARRPDAVLDDPVGVELLDAIDYPFERRFGKADMGSAQGQALRALTFDRQIREFLDAHPDGTAVALGEGLETQFWRVDNGRMRWLTVDLPEIVDLRRRLLPHEERMRAVACSALDERWMDEVDPSRGVIVTAQGLLMYLQPAEVRMLIARCAARFPGGTLVLDSVPRWFSAQTVKGRVKTREGFVAPPMPWGMDASERWKLHGAHPNIVEIQDQALARGRGFFYTRVAPHAHLIPVVRSRRPSITVIRFGPGTAGE</sequence>
<dbReference type="EMBL" id="JAKFHA010000033">
    <property type="protein sequence ID" value="MCF2532374.1"/>
    <property type="molecule type" value="Genomic_DNA"/>
</dbReference>
<organism evidence="3 4">
    <name type="scientific">Yinghuangia soli</name>
    <dbReference type="NCBI Taxonomy" id="2908204"/>
    <lineage>
        <taxon>Bacteria</taxon>
        <taxon>Bacillati</taxon>
        <taxon>Actinomycetota</taxon>
        <taxon>Actinomycetes</taxon>
        <taxon>Kitasatosporales</taxon>
        <taxon>Streptomycetaceae</taxon>
        <taxon>Yinghuangia</taxon>
    </lineage>
</organism>
<evidence type="ECO:0000256" key="1">
    <source>
        <dbReference type="ARBA" id="ARBA00022603"/>
    </source>
</evidence>
<keyword evidence="1 3" id="KW-0489">Methyltransferase</keyword>
<evidence type="ECO:0000313" key="3">
    <source>
        <dbReference type="EMBL" id="MCF2532374.1"/>
    </source>
</evidence>
<keyword evidence="4" id="KW-1185">Reference proteome</keyword>
<dbReference type="PANTHER" id="PTHR43619">
    <property type="entry name" value="S-ADENOSYL-L-METHIONINE-DEPENDENT METHYLTRANSFERASE YKTD-RELATED"/>
    <property type="match status" value="1"/>
</dbReference>
<gene>
    <name evidence="3" type="ORF">LZ495_34890</name>
</gene>
<proteinExistence type="predicted"/>
<keyword evidence="2 3" id="KW-0808">Transferase</keyword>